<evidence type="ECO:0000256" key="2">
    <source>
        <dbReference type="ARBA" id="ARBA00022692"/>
    </source>
</evidence>
<evidence type="ECO:0000256" key="3">
    <source>
        <dbReference type="ARBA" id="ARBA00022989"/>
    </source>
</evidence>
<organism evidence="6 7">
    <name type="scientific">Candidatus Falkowbacteria bacterium RIFOXYA2_FULL_38_12</name>
    <dbReference type="NCBI Taxonomy" id="1797993"/>
    <lineage>
        <taxon>Bacteria</taxon>
        <taxon>Candidatus Falkowiibacteriota</taxon>
    </lineage>
</organism>
<evidence type="ECO:0000256" key="1">
    <source>
        <dbReference type="ARBA" id="ARBA00004141"/>
    </source>
</evidence>
<evidence type="ECO:0000313" key="7">
    <source>
        <dbReference type="Proteomes" id="UP000177407"/>
    </source>
</evidence>
<keyword evidence="3 5" id="KW-1133">Transmembrane helix</keyword>
<dbReference type="AlphaFoldDB" id="A0A1F5S225"/>
<evidence type="ECO:0000313" key="6">
    <source>
        <dbReference type="EMBL" id="OGF20734.1"/>
    </source>
</evidence>
<comment type="caution">
    <text evidence="6">The sequence shown here is derived from an EMBL/GenBank/DDBJ whole genome shotgun (WGS) entry which is preliminary data.</text>
</comment>
<dbReference type="Pfam" id="PF09685">
    <property type="entry name" value="MamF_MmsF"/>
    <property type="match status" value="1"/>
</dbReference>
<feature type="transmembrane region" description="Helical" evidence="5">
    <location>
        <begin position="15"/>
        <end position="33"/>
    </location>
</feature>
<evidence type="ECO:0000256" key="4">
    <source>
        <dbReference type="ARBA" id="ARBA00023136"/>
    </source>
</evidence>
<evidence type="ECO:0000256" key="5">
    <source>
        <dbReference type="SAM" id="Phobius"/>
    </source>
</evidence>
<feature type="transmembrane region" description="Helical" evidence="5">
    <location>
        <begin position="45"/>
        <end position="66"/>
    </location>
</feature>
<reference evidence="6 7" key="1">
    <citation type="journal article" date="2016" name="Nat. Commun.">
        <title>Thousands of microbial genomes shed light on interconnected biogeochemical processes in an aquifer system.</title>
        <authorList>
            <person name="Anantharaman K."/>
            <person name="Brown C.T."/>
            <person name="Hug L.A."/>
            <person name="Sharon I."/>
            <person name="Castelle C.J."/>
            <person name="Probst A.J."/>
            <person name="Thomas B.C."/>
            <person name="Singh A."/>
            <person name="Wilkins M.J."/>
            <person name="Karaoz U."/>
            <person name="Brodie E.L."/>
            <person name="Williams K.H."/>
            <person name="Hubbard S.S."/>
            <person name="Banfield J.F."/>
        </authorList>
    </citation>
    <scope>NUCLEOTIDE SEQUENCE [LARGE SCALE GENOMIC DNA]</scope>
</reference>
<protein>
    <recommendedName>
        <fullName evidence="8">Chloroplast import component protein (Tic20)</fullName>
    </recommendedName>
</protein>
<dbReference type="Proteomes" id="UP000177407">
    <property type="component" value="Unassembled WGS sequence"/>
</dbReference>
<proteinExistence type="predicted"/>
<dbReference type="EMBL" id="MFGA01000020">
    <property type="protein sequence ID" value="OGF20734.1"/>
    <property type="molecule type" value="Genomic_DNA"/>
</dbReference>
<name>A0A1F5S225_9BACT</name>
<sequence length="109" mass="12079">MAQNTVGGGGKNTTMAIIAYLLFFVPLLTGDAKKDSFVKYHTKQGLVLFLLAVLITVVGWFIPFYFWWTIRWILNLGILVLLIIGISNAVGGKEAPLPLIGKFSDVFKF</sequence>
<dbReference type="InterPro" id="IPR019109">
    <property type="entry name" value="MamF_MmsF"/>
</dbReference>
<keyword evidence="2 5" id="KW-0812">Transmembrane</keyword>
<comment type="subcellular location">
    <subcellularLocation>
        <location evidence="1">Membrane</location>
        <topology evidence="1">Multi-pass membrane protein</topology>
    </subcellularLocation>
</comment>
<gene>
    <name evidence="6" type="ORF">A2257_03095</name>
</gene>
<accession>A0A1F5S225</accession>
<evidence type="ECO:0008006" key="8">
    <source>
        <dbReference type="Google" id="ProtNLM"/>
    </source>
</evidence>
<feature type="transmembrane region" description="Helical" evidence="5">
    <location>
        <begin position="72"/>
        <end position="90"/>
    </location>
</feature>
<keyword evidence="4 5" id="KW-0472">Membrane</keyword>